<proteinExistence type="inferred from homology"/>
<evidence type="ECO:0000256" key="9">
    <source>
        <dbReference type="RuleBase" id="RU003448"/>
    </source>
</evidence>
<dbReference type="InterPro" id="IPR001048">
    <property type="entry name" value="Asp/Glu/Uridylate_kinase"/>
</dbReference>
<dbReference type="GO" id="GO:0009090">
    <property type="term" value="P:homoserine biosynthetic process"/>
    <property type="evidence" value="ECO:0007669"/>
    <property type="project" value="TreeGrafter"/>
</dbReference>
<dbReference type="InterPro" id="IPR018042">
    <property type="entry name" value="Aspartate_kinase_CS"/>
</dbReference>
<evidence type="ECO:0000256" key="4">
    <source>
        <dbReference type="ARBA" id="ARBA00022741"/>
    </source>
</evidence>
<dbReference type="UniPathway" id="UPA00050">
    <property type="reaction ID" value="UER00461"/>
</dbReference>
<dbReference type="AlphaFoldDB" id="A0A327S9R4"/>
<dbReference type="GO" id="GO:0004072">
    <property type="term" value="F:aspartate kinase activity"/>
    <property type="evidence" value="ECO:0007669"/>
    <property type="project" value="UniProtKB-EC"/>
</dbReference>
<keyword evidence="14" id="KW-1185">Reference proteome</keyword>
<name>A0A327S9R4_9FLAO</name>
<dbReference type="UniPathway" id="UPA00034">
    <property type="reaction ID" value="UER00015"/>
</dbReference>
<evidence type="ECO:0000313" key="14">
    <source>
        <dbReference type="Proteomes" id="UP000248987"/>
    </source>
</evidence>
<dbReference type="UniPathway" id="UPA00051">
    <property type="reaction ID" value="UER00462"/>
</dbReference>
<evidence type="ECO:0000256" key="3">
    <source>
        <dbReference type="ARBA" id="ARBA00022679"/>
    </source>
</evidence>
<dbReference type="Pfam" id="PF00696">
    <property type="entry name" value="AA_kinase"/>
    <property type="match status" value="1"/>
</dbReference>
<dbReference type="InterPro" id="IPR036393">
    <property type="entry name" value="AceGlu_kinase-like_sf"/>
</dbReference>
<evidence type="ECO:0000259" key="12">
    <source>
        <dbReference type="Pfam" id="PF22468"/>
    </source>
</evidence>
<feature type="binding site" evidence="8">
    <location>
        <position position="58"/>
    </location>
    <ligand>
        <name>substrate</name>
    </ligand>
</feature>
<protein>
    <recommendedName>
        <fullName evidence="9">Aspartokinase</fullName>
        <ecNumber evidence="9">2.7.2.4</ecNumber>
    </recommendedName>
</protein>
<dbReference type="EMBL" id="QLLQ01000003">
    <property type="protein sequence ID" value="RAJ25799.1"/>
    <property type="molecule type" value="Genomic_DNA"/>
</dbReference>
<evidence type="ECO:0000256" key="7">
    <source>
        <dbReference type="ARBA" id="ARBA00047872"/>
    </source>
</evidence>
<evidence type="ECO:0000256" key="1">
    <source>
        <dbReference type="ARBA" id="ARBA00004766"/>
    </source>
</evidence>
<feature type="binding site" evidence="8">
    <location>
        <begin position="22"/>
        <end position="25"/>
    </location>
    <ligand>
        <name>ATP</name>
        <dbReference type="ChEBI" id="CHEBI:30616"/>
    </ligand>
</feature>
<dbReference type="InterPro" id="IPR005260">
    <property type="entry name" value="Asp_kin_monofn"/>
</dbReference>
<dbReference type="InterPro" id="IPR001341">
    <property type="entry name" value="Asp_kinase"/>
</dbReference>
<evidence type="ECO:0000256" key="10">
    <source>
        <dbReference type="RuleBase" id="RU004249"/>
    </source>
</evidence>
<feature type="domain" description="Aspartokinase ACT" evidence="12">
    <location>
        <begin position="394"/>
        <end position="448"/>
    </location>
</feature>
<dbReference type="Gene3D" id="3.30.70.260">
    <property type="match status" value="2"/>
</dbReference>
<dbReference type="PROSITE" id="PS00324">
    <property type="entry name" value="ASPARTOKINASE"/>
    <property type="match status" value="1"/>
</dbReference>
<feature type="binding site" evidence="8">
    <location>
        <position position="246"/>
    </location>
    <ligand>
        <name>ATP</name>
        <dbReference type="ChEBI" id="CHEBI:30616"/>
    </ligand>
</feature>
<dbReference type="EC" id="2.7.2.4" evidence="9"/>
<dbReference type="GO" id="GO:0009089">
    <property type="term" value="P:lysine biosynthetic process via diaminopimelate"/>
    <property type="evidence" value="ECO:0007669"/>
    <property type="project" value="UniProtKB-UniPathway"/>
</dbReference>
<dbReference type="SUPFAM" id="SSF53633">
    <property type="entry name" value="Carbamate kinase-like"/>
    <property type="match status" value="1"/>
</dbReference>
<keyword evidence="6 8" id="KW-0067">ATP-binding</keyword>
<keyword evidence="4 8" id="KW-0547">Nucleotide-binding</keyword>
<evidence type="ECO:0000256" key="6">
    <source>
        <dbReference type="ARBA" id="ARBA00022840"/>
    </source>
</evidence>
<gene>
    <name evidence="13" type="ORF">LX77_01215</name>
</gene>
<comment type="caution">
    <text evidence="13">The sequence shown here is derived from an EMBL/GenBank/DDBJ whole genome shotgun (WGS) entry which is preliminary data.</text>
</comment>
<organism evidence="13 14">
    <name type="scientific">Gelidibacter algens</name>
    <dbReference type="NCBI Taxonomy" id="49280"/>
    <lineage>
        <taxon>Bacteria</taxon>
        <taxon>Pseudomonadati</taxon>
        <taxon>Bacteroidota</taxon>
        <taxon>Flavobacteriia</taxon>
        <taxon>Flavobacteriales</taxon>
        <taxon>Flavobacteriaceae</taxon>
        <taxon>Gelidibacter</taxon>
    </lineage>
</organism>
<accession>A0A327S9R4</accession>
<keyword evidence="10" id="KW-0028">Amino-acid biosynthesis</keyword>
<evidence type="ECO:0000256" key="2">
    <source>
        <dbReference type="ARBA" id="ARBA00010122"/>
    </source>
</evidence>
<sequence>MALRHVTFIFARLKSKIMLVLKFGGTSVGSIENMTNVKNIINDGQRKVVVLSAMSGTTNALVTISECIKFKEIENALELISDLHTTYNLTVSRLIHHLDVKTEVDAYVSSIFDTLKAAANANFSTLIANKIIAQGELLSTFIFSRFLKQEGLNACLLPALDFMRIDKFNEPDNFYIRQNFNRMIKELPEADIYITQGFICLDADGQIANLQRGGSDYTATIIGAALKAKEVQIWTDIDGFHNNDPRFVPETHAISNLSFDEAAELAYFGAKILHPQTVTPVRDVDIPVRLKNTMSPSSYGTLITNAIHGEGIKAIAAKDGITAIKIKSARMLLAHGFLKKVFEIFEKYETSIDMITTSEIAISLTIDDTKHLSDIVAELEKFAMVEVDKFRTIVCLVGHHIVYHPDTPKLFQILQDVNVRMISYGGSNNNISLLINTSDKVETLRKLNRYVFDLVPP</sequence>
<evidence type="ECO:0000256" key="5">
    <source>
        <dbReference type="ARBA" id="ARBA00022777"/>
    </source>
</evidence>
<dbReference type="SUPFAM" id="SSF55021">
    <property type="entry name" value="ACT-like"/>
    <property type="match status" value="2"/>
</dbReference>
<dbReference type="Pfam" id="PF22468">
    <property type="entry name" value="ACT_9"/>
    <property type="match status" value="1"/>
</dbReference>
<dbReference type="Gene3D" id="3.40.1160.10">
    <property type="entry name" value="Acetylglutamate kinase-like"/>
    <property type="match status" value="1"/>
</dbReference>
<comment type="similarity">
    <text evidence="2 9">Belongs to the aspartokinase family.</text>
</comment>
<evidence type="ECO:0000256" key="8">
    <source>
        <dbReference type="PIRSR" id="PIRSR000726-1"/>
    </source>
</evidence>
<comment type="pathway">
    <text evidence="1 10">Amino-acid biosynthesis; L-lysine biosynthesis via DAP pathway; (S)-tetrahydrodipicolinate from L-aspartate: step 1/4.</text>
</comment>
<keyword evidence="5 9" id="KW-0418">Kinase</keyword>
<keyword evidence="3 9" id="KW-0808">Transferase</keyword>
<dbReference type="InterPro" id="IPR045865">
    <property type="entry name" value="ACT-like_dom_sf"/>
</dbReference>
<evidence type="ECO:0000313" key="13">
    <source>
        <dbReference type="EMBL" id="RAJ25799.1"/>
    </source>
</evidence>
<dbReference type="PANTHER" id="PTHR21499:SF59">
    <property type="entry name" value="ASPARTOKINASE"/>
    <property type="match status" value="1"/>
</dbReference>
<dbReference type="GO" id="GO:0005829">
    <property type="term" value="C:cytosol"/>
    <property type="evidence" value="ECO:0007669"/>
    <property type="project" value="TreeGrafter"/>
</dbReference>
<comment type="pathway">
    <text evidence="10">Amino-acid biosynthesis; L-threonine biosynthesis; L-threonine from L-aspartate: step 1/5.</text>
</comment>
<dbReference type="GO" id="GO:0009088">
    <property type="term" value="P:threonine biosynthetic process"/>
    <property type="evidence" value="ECO:0007669"/>
    <property type="project" value="UniProtKB-UniPathway"/>
</dbReference>
<dbReference type="NCBIfam" id="TIGR00657">
    <property type="entry name" value="asp_kinases"/>
    <property type="match status" value="1"/>
</dbReference>
<comment type="catalytic activity">
    <reaction evidence="7 9">
        <text>L-aspartate + ATP = 4-phospho-L-aspartate + ADP</text>
        <dbReference type="Rhea" id="RHEA:23776"/>
        <dbReference type="ChEBI" id="CHEBI:29991"/>
        <dbReference type="ChEBI" id="CHEBI:30616"/>
        <dbReference type="ChEBI" id="CHEBI:57535"/>
        <dbReference type="ChEBI" id="CHEBI:456216"/>
        <dbReference type="EC" id="2.7.2.4"/>
    </reaction>
</comment>
<feature type="domain" description="Aspartate/glutamate/uridylate kinase" evidence="11">
    <location>
        <begin position="19"/>
        <end position="292"/>
    </location>
</feature>
<feature type="binding site" evidence="8">
    <location>
        <begin position="235"/>
        <end position="236"/>
    </location>
    <ligand>
        <name>ATP</name>
        <dbReference type="ChEBI" id="CHEBI:30616"/>
    </ligand>
</feature>
<feature type="binding site" evidence="8">
    <location>
        <position position="136"/>
    </location>
    <ligand>
        <name>substrate</name>
    </ligand>
</feature>
<dbReference type="CDD" id="cd04912">
    <property type="entry name" value="ACT_AKiii-LysC-EC-like_1"/>
    <property type="match status" value="1"/>
</dbReference>
<reference evidence="13 14" key="1">
    <citation type="submission" date="2018-06" db="EMBL/GenBank/DDBJ databases">
        <title>Genomic Encyclopedia of Archaeal and Bacterial Type Strains, Phase II (KMG-II): from individual species to whole genera.</title>
        <authorList>
            <person name="Goeker M."/>
        </authorList>
    </citation>
    <scope>NUCLEOTIDE SEQUENCE [LARGE SCALE GENOMIC DNA]</scope>
    <source>
        <strain evidence="13 14">DSM 12408</strain>
    </source>
</reference>
<dbReference type="GO" id="GO:0005524">
    <property type="term" value="F:ATP binding"/>
    <property type="evidence" value="ECO:0007669"/>
    <property type="project" value="UniProtKB-KW"/>
</dbReference>
<comment type="pathway">
    <text evidence="10">Amino-acid biosynthesis; L-methionine biosynthesis via de novo pathway; L-homoserine from L-aspartate: step 1/3.</text>
</comment>
<dbReference type="PANTHER" id="PTHR21499">
    <property type="entry name" value="ASPARTATE KINASE"/>
    <property type="match status" value="1"/>
</dbReference>
<dbReference type="PIRSF" id="PIRSF000726">
    <property type="entry name" value="Asp_kin"/>
    <property type="match status" value="1"/>
</dbReference>
<dbReference type="Proteomes" id="UP000248987">
    <property type="component" value="Unassembled WGS sequence"/>
</dbReference>
<evidence type="ECO:0000259" key="11">
    <source>
        <dbReference type="Pfam" id="PF00696"/>
    </source>
</evidence>
<dbReference type="InterPro" id="IPR054352">
    <property type="entry name" value="ACT_Aspartokinase"/>
</dbReference>